<sequence>MLVISSESLDTLSRTQATGARIRLCRWLVTNAPQFGLLAPAPNQAEQAVDAAFGLCLPNGIRREGDIARIALRAWRFGPAILDQPEYDYLRKALAADTVHPDRRVMLVKLIEIGHKPGTGPWYV</sequence>
<reference evidence="1 2" key="1">
    <citation type="submission" date="2022-05" db="EMBL/GenBank/DDBJ databases">
        <title>Seasonal and diel survey of microbial diversity of the Tyrrhenian coast.</title>
        <authorList>
            <person name="Gattoni G."/>
            <person name="Corral P."/>
        </authorList>
    </citation>
    <scope>NUCLEOTIDE SEQUENCE [LARGE SCALE GENOMIC DNA]</scope>
    <source>
        <strain evidence="1 2">V10</strain>
    </source>
</reference>
<protein>
    <submittedName>
        <fullName evidence="1">Uncharacterized protein</fullName>
    </submittedName>
</protein>
<comment type="caution">
    <text evidence="1">The sequence shown here is derived from an EMBL/GenBank/DDBJ whole genome shotgun (WGS) entry which is preliminary data.</text>
</comment>
<proteinExistence type="predicted"/>
<name>A0ABT0M2Y0_9RHOB</name>
<gene>
    <name evidence="1" type="ORF">M3N55_10785</name>
</gene>
<dbReference type="EMBL" id="JALZWP010000009">
    <property type="protein sequence ID" value="MCL1629219.1"/>
    <property type="molecule type" value="Genomic_DNA"/>
</dbReference>
<organism evidence="1 2">
    <name type="scientific">Roseinatronobacter domitianus</name>
    <dbReference type="NCBI Taxonomy" id="2940293"/>
    <lineage>
        <taxon>Bacteria</taxon>
        <taxon>Pseudomonadati</taxon>
        <taxon>Pseudomonadota</taxon>
        <taxon>Alphaproteobacteria</taxon>
        <taxon>Rhodobacterales</taxon>
        <taxon>Paracoccaceae</taxon>
        <taxon>Roseinatronobacter</taxon>
    </lineage>
</organism>
<keyword evidence="2" id="KW-1185">Reference proteome</keyword>
<evidence type="ECO:0000313" key="2">
    <source>
        <dbReference type="Proteomes" id="UP001202550"/>
    </source>
</evidence>
<accession>A0ABT0M2Y0</accession>
<evidence type="ECO:0000313" key="1">
    <source>
        <dbReference type="EMBL" id="MCL1629219.1"/>
    </source>
</evidence>
<dbReference type="RefSeq" id="WP_249058692.1">
    <property type="nucleotide sequence ID" value="NZ_JALZWP010000009.1"/>
</dbReference>
<dbReference type="Proteomes" id="UP001202550">
    <property type="component" value="Unassembled WGS sequence"/>
</dbReference>